<evidence type="ECO:0000313" key="5">
    <source>
        <dbReference type="EMBL" id="BAN01763.1"/>
    </source>
</evidence>
<dbReference type="KEGG" id="aym:YM304_14490"/>
<dbReference type="AlphaFoldDB" id="A0A6C7E5M4"/>
<name>A0A6C7E5M4_ILUCY</name>
<sequence length="403" mass="42347">MGRAAIAAVSGFVGACSAYLALLSVAAVARSRRSVNASPVDGDLVFVVLVPAHDERAVIDRTIRAMRALDYPSASFSIHVVADNCSDDTAAVARSAGATVHERTDPAARGKGPALNWLLGRVGPSDAVAIVDADTVVDPAFLTEMARALDAGADVAQGRYDVLDDSTSPATAIRAAALACRHHLRPLGRNELGGSCGLYGNGMVFRRHVLDGRRWSGHLVEDAELQNELLLDEIVVHYVPTAGVAAEMPESLASSSTQHERWELGRLQVARTFIPPLLRSAATRPRHRTAHLDAVADHLVPPLSVLVAANAVATTVGVLGLAGRRSRLHAFAGAGAGVAIVAHVLVGLQLAGAPRSTYRALLSAPRLVVWKLALLARVALRPGSVVWTRTTRNDTSTPVRGAT</sequence>
<keyword evidence="6" id="KW-1185">Reference proteome</keyword>
<accession>A0A6C7E5M4</accession>
<evidence type="ECO:0000313" key="6">
    <source>
        <dbReference type="Proteomes" id="UP000011863"/>
    </source>
</evidence>
<comment type="similarity">
    <text evidence="1">Belongs to the glycosyltransferase 2 family.</text>
</comment>
<dbReference type="CDD" id="cd06438">
    <property type="entry name" value="EpsO_like"/>
    <property type="match status" value="1"/>
</dbReference>
<organism evidence="5 6">
    <name type="scientific">Ilumatobacter coccineus (strain NBRC 103263 / KCTC 29153 / YM16-304)</name>
    <dbReference type="NCBI Taxonomy" id="1313172"/>
    <lineage>
        <taxon>Bacteria</taxon>
        <taxon>Bacillati</taxon>
        <taxon>Actinomycetota</taxon>
        <taxon>Acidimicrobiia</taxon>
        <taxon>Acidimicrobiales</taxon>
        <taxon>Ilumatobacteraceae</taxon>
        <taxon>Ilumatobacter</taxon>
    </lineage>
</organism>
<feature type="transmembrane region" description="Helical" evidence="4">
    <location>
        <begin position="299"/>
        <end position="321"/>
    </location>
</feature>
<dbReference type="RefSeq" id="WP_015441010.1">
    <property type="nucleotide sequence ID" value="NC_020520.1"/>
</dbReference>
<protein>
    <submittedName>
        <fullName evidence="5">Putative glycosyltransferase</fullName>
        <ecNumber evidence="5">2.4.-.-</ecNumber>
    </submittedName>
</protein>
<dbReference type="EMBL" id="AP012057">
    <property type="protein sequence ID" value="BAN01763.1"/>
    <property type="molecule type" value="Genomic_DNA"/>
</dbReference>
<proteinExistence type="inferred from homology"/>
<keyword evidence="2 5" id="KW-0328">Glycosyltransferase</keyword>
<evidence type="ECO:0000256" key="2">
    <source>
        <dbReference type="ARBA" id="ARBA00022676"/>
    </source>
</evidence>
<dbReference type="SUPFAM" id="SSF53448">
    <property type="entry name" value="Nucleotide-diphospho-sugar transferases"/>
    <property type="match status" value="1"/>
</dbReference>
<dbReference type="Pfam" id="PF13641">
    <property type="entry name" value="Glyco_tranf_2_3"/>
    <property type="match status" value="1"/>
</dbReference>
<dbReference type="Proteomes" id="UP000011863">
    <property type="component" value="Chromosome"/>
</dbReference>
<keyword evidence="4" id="KW-0812">Transmembrane</keyword>
<dbReference type="PANTHER" id="PTHR43630:SF1">
    <property type="entry name" value="POLY-BETA-1,6-N-ACETYL-D-GLUCOSAMINE SYNTHASE"/>
    <property type="match status" value="1"/>
</dbReference>
<dbReference type="GO" id="GO:0016757">
    <property type="term" value="F:glycosyltransferase activity"/>
    <property type="evidence" value="ECO:0007669"/>
    <property type="project" value="UniProtKB-KW"/>
</dbReference>
<keyword evidence="4" id="KW-1133">Transmembrane helix</keyword>
<evidence type="ECO:0000256" key="4">
    <source>
        <dbReference type="SAM" id="Phobius"/>
    </source>
</evidence>
<dbReference type="EC" id="2.4.-.-" evidence="5"/>
<keyword evidence="3 5" id="KW-0808">Transferase</keyword>
<dbReference type="PANTHER" id="PTHR43630">
    <property type="entry name" value="POLY-BETA-1,6-N-ACETYL-D-GLUCOSAMINE SYNTHASE"/>
    <property type="match status" value="1"/>
</dbReference>
<dbReference type="InterPro" id="IPR029044">
    <property type="entry name" value="Nucleotide-diphossugar_trans"/>
</dbReference>
<evidence type="ECO:0000256" key="3">
    <source>
        <dbReference type="ARBA" id="ARBA00022679"/>
    </source>
</evidence>
<gene>
    <name evidence="5" type="ORF">YM304_14490</name>
</gene>
<reference evidence="5 6" key="1">
    <citation type="journal article" date="2013" name="Int. J. Syst. Evol. Microbiol.">
        <title>Ilumatobacter nonamiense sp. nov. and Ilumatobacter coccineum sp. nov., isolated from seashore sand.</title>
        <authorList>
            <person name="Matsumoto A."/>
            <person name="Kasai H."/>
            <person name="Matsuo Y."/>
            <person name="Shizuri Y."/>
            <person name="Ichikawa N."/>
            <person name="Fujita N."/>
            <person name="Omura S."/>
            <person name="Takahashi Y."/>
        </authorList>
    </citation>
    <scope>NUCLEOTIDE SEQUENCE [LARGE SCALE GENOMIC DNA]</scope>
    <source>
        <strain evidence="6">NBRC 103263 / KCTC 29153 / YM16-304</strain>
    </source>
</reference>
<keyword evidence="4" id="KW-0472">Membrane</keyword>
<dbReference type="Gene3D" id="3.90.550.10">
    <property type="entry name" value="Spore Coat Polysaccharide Biosynthesis Protein SpsA, Chain A"/>
    <property type="match status" value="1"/>
</dbReference>
<evidence type="ECO:0000256" key="1">
    <source>
        <dbReference type="ARBA" id="ARBA00006739"/>
    </source>
</evidence>
<feature type="transmembrane region" description="Helical" evidence="4">
    <location>
        <begin position="328"/>
        <end position="348"/>
    </location>
</feature>